<gene>
    <name evidence="7" type="ORF">AF335_29480</name>
    <name evidence="6" type="ORF">FHS36_000072</name>
</gene>
<dbReference type="RefSeq" id="WP_102921584.1">
    <property type="nucleotide sequence ID" value="NZ_JACHJF010000001.1"/>
</dbReference>
<dbReference type="OrthoDB" id="9806452at2"/>
<dbReference type="GO" id="GO:0050660">
    <property type="term" value="F:flavin adenine dinucleotide binding"/>
    <property type="evidence" value="ECO:0007669"/>
    <property type="project" value="InterPro"/>
</dbReference>
<evidence type="ECO:0000313" key="6">
    <source>
        <dbReference type="EMBL" id="MBB5116674.1"/>
    </source>
</evidence>
<dbReference type="Gene3D" id="3.50.50.60">
    <property type="entry name" value="FAD/NAD(P)-binding domain"/>
    <property type="match status" value="1"/>
</dbReference>
<dbReference type="Proteomes" id="UP000235945">
    <property type="component" value="Unassembled WGS sequence"/>
</dbReference>
<evidence type="ECO:0000256" key="3">
    <source>
        <dbReference type="ARBA" id="ARBA00022827"/>
    </source>
</evidence>
<comment type="cofactor">
    <cofactor evidence="1">
        <name>FAD</name>
        <dbReference type="ChEBI" id="CHEBI:57692"/>
    </cofactor>
</comment>
<dbReference type="EMBL" id="LGUI01000012">
    <property type="protein sequence ID" value="PNE30398.1"/>
    <property type="molecule type" value="Genomic_DNA"/>
</dbReference>
<evidence type="ECO:0000313" key="7">
    <source>
        <dbReference type="EMBL" id="PNE30398.1"/>
    </source>
</evidence>
<comment type="caution">
    <text evidence="7">The sequence shown here is derived from an EMBL/GenBank/DDBJ whole genome shotgun (WGS) entry which is preliminary data.</text>
</comment>
<dbReference type="Pfam" id="PF01266">
    <property type="entry name" value="DAO"/>
    <property type="match status" value="1"/>
</dbReference>
<keyword evidence="4" id="KW-0560">Oxidoreductase</keyword>
<evidence type="ECO:0000313" key="8">
    <source>
        <dbReference type="Proteomes" id="UP000235945"/>
    </source>
</evidence>
<dbReference type="InterPro" id="IPR045170">
    <property type="entry name" value="MTOX"/>
</dbReference>
<dbReference type="InterPro" id="IPR006076">
    <property type="entry name" value="FAD-dep_OxRdtase"/>
</dbReference>
<keyword evidence="3" id="KW-0274">FAD</keyword>
<dbReference type="SUPFAM" id="SSF51905">
    <property type="entry name" value="FAD/NAD(P)-binding domain"/>
    <property type="match status" value="1"/>
</dbReference>
<feature type="domain" description="FAD dependent oxidoreductase" evidence="5">
    <location>
        <begin position="4"/>
        <end position="343"/>
    </location>
</feature>
<dbReference type="Proteomes" id="UP000528608">
    <property type="component" value="Unassembled WGS sequence"/>
</dbReference>
<accession>A0A2N8NNQ8</accession>
<proteinExistence type="predicted"/>
<dbReference type="GO" id="GO:0008115">
    <property type="term" value="F:sarcosine oxidase activity"/>
    <property type="evidence" value="ECO:0007669"/>
    <property type="project" value="TreeGrafter"/>
</dbReference>
<reference evidence="8" key="1">
    <citation type="submission" date="2015-07" db="EMBL/GenBank/DDBJ databases">
        <authorList>
            <person name="Graham D.E."/>
            <person name="Giannone R.J."/>
            <person name="Gulvik C.A."/>
            <person name="Hettich R.L."/>
            <person name="Klingeman D.M."/>
            <person name="Mahan K.M."/>
            <person name="Parry R.J."/>
            <person name="Spain J.C."/>
        </authorList>
    </citation>
    <scope>NUCLEOTIDE SEQUENCE [LARGE SCALE GENOMIC DNA]</scope>
    <source>
        <strain evidence="8">ATCC 27428</strain>
    </source>
</reference>
<evidence type="ECO:0000313" key="9">
    <source>
        <dbReference type="Proteomes" id="UP000528608"/>
    </source>
</evidence>
<dbReference type="PANTHER" id="PTHR10961:SF46">
    <property type="entry name" value="PEROXISOMAL SARCOSINE OXIDASE"/>
    <property type="match status" value="1"/>
</dbReference>
<keyword evidence="2" id="KW-0285">Flavoprotein</keyword>
<keyword evidence="8" id="KW-1185">Reference proteome</keyword>
<evidence type="ECO:0000256" key="1">
    <source>
        <dbReference type="ARBA" id="ARBA00001974"/>
    </source>
</evidence>
<evidence type="ECO:0000256" key="2">
    <source>
        <dbReference type="ARBA" id="ARBA00022630"/>
    </source>
</evidence>
<dbReference type="PANTHER" id="PTHR10961">
    <property type="entry name" value="PEROXISOMAL SARCOSINE OXIDASE"/>
    <property type="match status" value="1"/>
</dbReference>
<name>A0A2N8NNQ8_STREU</name>
<reference evidence="6 9" key="3">
    <citation type="submission" date="2020-08" db="EMBL/GenBank/DDBJ databases">
        <title>Genomic Encyclopedia of Type Strains, Phase III (KMG-III): the genomes of soil and plant-associated and newly described type strains.</title>
        <authorList>
            <person name="Whitman W."/>
        </authorList>
    </citation>
    <scope>NUCLEOTIDE SEQUENCE [LARGE SCALE GENOMIC DNA]</scope>
    <source>
        <strain evidence="6 9">CECT 3259</strain>
    </source>
</reference>
<evidence type="ECO:0000256" key="4">
    <source>
        <dbReference type="ARBA" id="ARBA00023002"/>
    </source>
</evidence>
<organism evidence="7 8">
    <name type="scientific">Streptomyces eurocidicus</name>
    <name type="common">Streptoverticillium eurocidicus</name>
    <dbReference type="NCBI Taxonomy" id="66423"/>
    <lineage>
        <taxon>Bacteria</taxon>
        <taxon>Bacillati</taxon>
        <taxon>Actinomycetota</taxon>
        <taxon>Actinomycetes</taxon>
        <taxon>Kitasatosporales</taxon>
        <taxon>Streptomycetaceae</taxon>
        <taxon>Streptomyces</taxon>
    </lineage>
</organism>
<reference evidence="7" key="2">
    <citation type="submission" date="2015-07" db="EMBL/GenBank/DDBJ databases">
        <authorList>
            <person name="Noorani M."/>
        </authorList>
    </citation>
    <scope>NUCLEOTIDE SEQUENCE [LARGE SCALE GENOMIC DNA]</scope>
    <source>
        <strain evidence="7">ATCC 27428</strain>
    </source>
</reference>
<dbReference type="Gene3D" id="3.30.9.10">
    <property type="entry name" value="D-Amino Acid Oxidase, subunit A, domain 2"/>
    <property type="match status" value="1"/>
</dbReference>
<dbReference type="AlphaFoldDB" id="A0A2N8NNQ8"/>
<evidence type="ECO:0000259" key="5">
    <source>
        <dbReference type="Pfam" id="PF01266"/>
    </source>
</evidence>
<dbReference type="InterPro" id="IPR036188">
    <property type="entry name" value="FAD/NAD-bd_sf"/>
</dbReference>
<protein>
    <submittedName>
        <fullName evidence="6">Glycine/D-amino acid oxidase-like deaminating enzyme</fullName>
    </submittedName>
</protein>
<sequence>MSRALVVGAGVFGLSLARELAGRGRSVDLVDPRPAGAGAGPSYADTRILRCAHGPDRCYARSAWRARTLWRELEAETGRRFLHPTGALLLATGPDTRWERASLDTLRDLGIPVEHVPAAALPGRFPGFTAQGVSFAVHEPGGAVLAARTAMRALADSAARRGVRTLVGTAVPDGDGARVDGRPHPADLVVWAVGPALPTLFPGLTEVVAERQDSYRLTARGPWATGGGPAWIDRAAEMYGVPAIDSTATVKIVPDVVAEDPPAAGAPSAAVELPPHARRYVATRFPALAEAPVERREECAYAWSPDGHFVLDRLPGTRDGWLVGGDSGHGFKHGPAWARHVADVLDGTAEPLPRFALRGPAAPGTHREPPGEQS</sequence>
<dbReference type="EMBL" id="JACHJF010000001">
    <property type="protein sequence ID" value="MBB5116674.1"/>
    <property type="molecule type" value="Genomic_DNA"/>
</dbReference>